<reference evidence="6" key="1">
    <citation type="journal article" date="2014" name="Front. Microbiol.">
        <title>High frequency of phylogenetically diverse reductive dehalogenase-homologous genes in deep subseafloor sedimentary metagenomes.</title>
        <authorList>
            <person name="Kawai M."/>
            <person name="Futagami T."/>
            <person name="Toyoda A."/>
            <person name="Takaki Y."/>
            <person name="Nishi S."/>
            <person name="Hori S."/>
            <person name="Arai W."/>
            <person name="Tsubouchi T."/>
            <person name="Morono Y."/>
            <person name="Uchiyama I."/>
            <person name="Ito T."/>
            <person name="Fujiyama A."/>
            <person name="Inagaki F."/>
            <person name="Takami H."/>
        </authorList>
    </citation>
    <scope>NUCLEOTIDE SEQUENCE</scope>
    <source>
        <strain evidence="6">Expedition CK06-06</strain>
    </source>
</reference>
<sequence length="194" mass="21200">ESIIRKNIGRRAATYLEDTLRDNDILGIGWGRTVYETLNYFKPTGKLFITVVPLIGGIGQMAADFQVNEVARKFAEKAGGIFIPLHTPALVDNEKIVKALFSDKNVEKVAKLWEKVNIAIVGIGGPLSNSSYVPVSYYSDADIALLKKEGQVGDILSHFLRKDGKLCSPSLSKKVVGISLEQLKKIERVIAVAG</sequence>
<evidence type="ECO:0000256" key="1">
    <source>
        <dbReference type="ARBA" id="ARBA00010466"/>
    </source>
</evidence>
<proteinExistence type="inferred from homology"/>
<organism evidence="6">
    <name type="scientific">marine sediment metagenome</name>
    <dbReference type="NCBI Taxonomy" id="412755"/>
    <lineage>
        <taxon>unclassified sequences</taxon>
        <taxon>metagenomes</taxon>
        <taxon>ecological metagenomes</taxon>
    </lineage>
</organism>
<dbReference type="InterPro" id="IPR051054">
    <property type="entry name" value="SorC_transcr_regulators"/>
</dbReference>
<comment type="caution">
    <text evidence="6">The sequence shown here is derived from an EMBL/GenBank/DDBJ whole genome shotgun (WGS) entry which is preliminary data.</text>
</comment>
<keyword evidence="2" id="KW-0805">Transcription regulation</keyword>
<dbReference type="Gene3D" id="3.40.50.1360">
    <property type="match status" value="1"/>
</dbReference>
<accession>X1KHK5</accession>
<dbReference type="SUPFAM" id="SSF100950">
    <property type="entry name" value="NagB/RpiA/CoA transferase-like"/>
    <property type="match status" value="1"/>
</dbReference>
<gene>
    <name evidence="6" type="ORF">S06H3_23346</name>
</gene>
<evidence type="ECO:0000256" key="2">
    <source>
        <dbReference type="ARBA" id="ARBA00023015"/>
    </source>
</evidence>
<keyword evidence="4" id="KW-0804">Transcription</keyword>
<evidence type="ECO:0000256" key="3">
    <source>
        <dbReference type="ARBA" id="ARBA00023125"/>
    </source>
</evidence>
<dbReference type="PANTHER" id="PTHR34294">
    <property type="entry name" value="TRANSCRIPTIONAL REGULATOR-RELATED"/>
    <property type="match status" value="1"/>
</dbReference>
<feature type="domain" description="Sugar-binding" evidence="5">
    <location>
        <begin position="4"/>
        <end position="194"/>
    </location>
</feature>
<dbReference type="GO" id="GO:0003677">
    <property type="term" value="F:DNA binding"/>
    <property type="evidence" value="ECO:0007669"/>
    <property type="project" value="UniProtKB-KW"/>
</dbReference>
<name>X1KHK5_9ZZZZ</name>
<keyword evidence="3" id="KW-0238">DNA-binding</keyword>
<dbReference type="AlphaFoldDB" id="X1KHK5"/>
<evidence type="ECO:0000313" key="6">
    <source>
        <dbReference type="EMBL" id="GAI06517.1"/>
    </source>
</evidence>
<dbReference type="GO" id="GO:0030246">
    <property type="term" value="F:carbohydrate binding"/>
    <property type="evidence" value="ECO:0007669"/>
    <property type="project" value="InterPro"/>
</dbReference>
<feature type="non-terminal residue" evidence="6">
    <location>
        <position position="1"/>
    </location>
</feature>
<evidence type="ECO:0000259" key="5">
    <source>
        <dbReference type="Pfam" id="PF04198"/>
    </source>
</evidence>
<protein>
    <recommendedName>
        <fullName evidence="5">Sugar-binding domain-containing protein</fullName>
    </recommendedName>
</protein>
<comment type="similarity">
    <text evidence="1">Belongs to the SorC transcriptional regulatory family.</text>
</comment>
<evidence type="ECO:0000256" key="4">
    <source>
        <dbReference type="ARBA" id="ARBA00023163"/>
    </source>
</evidence>
<dbReference type="EMBL" id="BARV01012672">
    <property type="protein sequence ID" value="GAI06517.1"/>
    <property type="molecule type" value="Genomic_DNA"/>
</dbReference>
<dbReference type="Pfam" id="PF04198">
    <property type="entry name" value="Sugar-bind"/>
    <property type="match status" value="1"/>
</dbReference>
<dbReference type="InterPro" id="IPR007324">
    <property type="entry name" value="Sugar-bd_dom_put"/>
</dbReference>
<dbReference type="PANTHER" id="PTHR34294:SF1">
    <property type="entry name" value="TRANSCRIPTIONAL REGULATOR LSRR"/>
    <property type="match status" value="1"/>
</dbReference>
<dbReference type="InterPro" id="IPR037171">
    <property type="entry name" value="NagB/RpiA_transferase-like"/>
</dbReference>
<feature type="non-terminal residue" evidence="6">
    <location>
        <position position="194"/>
    </location>
</feature>